<reference evidence="2 3" key="1">
    <citation type="submission" date="2016-03" db="EMBL/GenBank/DDBJ databases">
        <title>EvidentialGene: Evidence-directed Construction of Genes on Genomes.</title>
        <authorList>
            <person name="Gilbert D.G."/>
            <person name="Choi J.-H."/>
            <person name="Mockaitis K."/>
            <person name="Colbourne J."/>
            <person name="Pfrender M."/>
        </authorList>
    </citation>
    <scope>NUCLEOTIDE SEQUENCE [LARGE SCALE GENOMIC DNA]</scope>
    <source>
        <strain evidence="2 3">Xinb3</strain>
        <tissue evidence="2">Complete organism</tissue>
    </source>
</reference>
<name>A0A162BSP3_9CRUS</name>
<feature type="region of interest" description="Disordered" evidence="1">
    <location>
        <begin position="1"/>
        <end position="39"/>
    </location>
</feature>
<dbReference type="OrthoDB" id="6378730at2759"/>
<dbReference type="AlphaFoldDB" id="A0A162BSP3"/>
<organism evidence="2 3">
    <name type="scientific">Daphnia magna</name>
    <dbReference type="NCBI Taxonomy" id="35525"/>
    <lineage>
        <taxon>Eukaryota</taxon>
        <taxon>Metazoa</taxon>
        <taxon>Ecdysozoa</taxon>
        <taxon>Arthropoda</taxon>
        <taxon>Crustacea</taxon>
        <taxon>Branchiopoda</taxon>
        <taxon>Diplostraca</taxon>
        <taxon>Cladocera</taxon>
        <taxon>Anomopoda</taxon>
        <taxon>Daphniidae</taxon>
        <taxon>Daphnia</taxon>
    </lineage>
</organism>
<evidence type="ECO:0000313" key="3">
    <source>
        <dbReference type="Proteomes" id="UP000076858"/>
    </source>
</evidence>
<proteinExistence type="predicted"/>
<evidence type="ECO:0000313" key="2">
    <source>
        <dbReference type="EMBL" id="KZR96960.1"/>
    </source>
</evidence>
<protein>
    <submittedName>
        <fullName evidence="2">Uncharacterized protein</fullName>
    </submittedName>
</protein>
<dbReference type="Proteomes" id="UP000076858">
    <property type="component" value="Unassembled WGS sequence"/>
</dbReference>
<accession>A0A162BSP3</accession>
<sequence length="142" mass="16208">MVSQDDIADDAAFEVDAPDNAAQAPSPSRSFATDSTGRLDPTALISKRTHSRRNFTRSLNMVRKVINETRASSYMDSLIEKADAHYEQCMYYHHRYCAKMGISDEAWLDNLRLDFEAAHEEFARVRRLGQHTVPSIRTRSQV</sequence>
<gene>
    <name evidence="2" type="ORF">APZ42_008407</name>
</gene>
<feature type="compositionally biased region" description="Polar residues" evidence="1">
    <location>
        <begin position="23"/>
        <end position="36"/>
    </location>
</feature>
<evidence type="ECO:0000256" key="1">
    <source>
        <dbReference type="SAM" id="MobiDB-lite"/>
    </source>
</evidence>
<feature type="compositionally biased region" description="Acidic residues" evidence="1">
    <location>
        <begin position="1"/>
        <end position="17"/>
    </location>
</feature>
<comment type="caution">
    <text evidence="2">The sequence shown here is derived from an EMBL/GenBank/DDBJ whole genome shotgun (WGS) entry which is preliminary data.</text>
</comment>
<dbReference type="EMBL" id="LRGB01023100">
    <property type="protein sequence ID" value="KZR96960.1"/>
    <property type="molecule type" value="Genomic_DNA"/>
</dbReference>
<keyword evidence="3" id="KW-1185">Reference proteome</keyword>